<evidence type="ECO:0000256" key="2">
    <source>
        <dbReference type="ARBA" id="ARBA00022692"/>
    </source>
</evidence>
<feature type="signal peptide" evidence="7">
    <location>
        <begin position="1"/>
        <end position="24"/>
    </location>
</feature>
<feature type="domain" description="DEX1 C-terminal" evidence="8">
    <location>
        <begin position="707"/>
        <end position="811"/>
    </location>
</feature>
<dbReference type="EMBL" id="JAYWIO010000001">
    <property type="protein sequence ID" value="KAK7287469.1"/>
    <property type="molecule type" value="Genomic_DNA"/>
</dbReference>
<dbReference type="SUPFAM" id="SSF69318">
    <property type="entry name" value="Integrin alpha N-terminal domain"/>
    <property type="match status" value="1"/>
</dbReference>
<keyword evidence="3 7" id="KW-0732">Signal</keyword>
<keyword evidence="2" id="KW-0812">Transmembrane</keyword>
<dbReference type="GO" id="GO:0016020">
    <property type="term" value="C:membrane"/>
    <property type="evidence" value="ECO:0007669"/>
    <property type="project" value="UniProtKB-SubCell"/>
</dbReference>
<feature type="region of interest" description="Disordered" evidence="6">
    <location>
        <begin position="277"/>
        <end position="312"/>
    </location>
</feature>
<dbReference type="InterPro" id="IPR015943">
    <property type="entry name" value="WD40/YVTN_repeat-like_dom_sf"/>
</dbReference>
<keyword evidence="4" id="KW-1133">Transmembrane helix</keyword>
<protein>
    <recommendedName>
        <fullName evidence="8">DEX1 C-terminal domain-containing protein</fullName>
    </recommendedName>
</protein>
<evidence type="ECO:0000256" key="6">
    <source>
        <dbReference type="SAM" id="MobiDB-lite"/>
    </source>
</evidence>
<evidence type="ECO:0000256" key="3">
    <source>
        <dbReference type="ARBA" id="ARBA00022729"/>
    </source>
</evidence>
<evidence type="ECO:0000256" key="4">
    <source>
        <dbReference type="ARBA" id="ARBA00022989"/>
    </source>
</evidence>
<comment type="caution">
    <text evidence="9">The sequence shown here is derived from an EMBL/GenBank/DDBJ whole genome shotgun (WGS) entry which is preliminary data.</text>
</comment>
<evidence type="ECO:0000259" key="8">
    <source>
        <dbReference type="Pfam" id="PF23722"/>
    </source>
</evidence>
<proteinExistence type="predicted"/>
<dbReference type="InterPro" id="IPR045232">
    <property type="entry name" value="FAM234"/>
</dbReference>
<dbReference type="PANTHER" id="PTHR21419">
    <property type="match status" value="1"/>
</dbReference>
<reference evidence="9 10" key="1">
    <citation type="submission" date="2024-01" db="EMBL/GenBank/DDBJ databases">
        <title>The genomes of 5 underutilized Papilionoideae crops provide insights into root nodulation and disease resistanc.</title>
        <authorList>
            <person name="Yuan L."/>
        </authorList>
    </citation>
    <scope>NUCLEOTIDE SEQUENCE [LARGE SCALE GENOMIC DNA]</scope>
    <source>
        <strain evidence="9">ZHUSHIDOU_FW_LH</strain>
        <tissue evidence="9">Leaf</tissue>
    </source>
</reference>
<dbReference type="PANTHER" id="PTHR21419:SF23">
    <property type="entry name" value="PROTEIN DEFECTIVE IN EXINE FORMATION 1"/>
    <property type="match status" value="1"/>
</dbReference>
<dbReference type="Gene3D" id="2.130.10.10">
    <property type="entry name" value="YVTN repeat-like/Quinoprotein amine dehydrogenase"/>
    <property type="match status" value="1"/>
</dbReference>
<comment type="subcellular location">
    <subcellularLocation>
        <location evidence="1">Membrane</location>
        <topology evidence="1">Single-pass membrane protein</topology>
    </subcellularLocation>
</comment>
<dbReference type="InterPro" id="IPR056376">
    <property type="entry name" value="DEX1_C"/>
</dbReference>
<accession>A0AAN9IXW4</accession>
<keyword evidence="5" id="KW-0472">Membrane</keyword>
<name>A0AAN9IXW4_CROPI</name>
<dbReference type="InterPro" id="IPR013517">
    <property type="entry name" value="FG-GAP"/>
</dbReference>
<keyword evidence="10" id="KW-1185">Reference proteome</keyword>
<sequence length="852" mass="94954">MKPSSVKAVLLSLLLFTSFTFGLAGDSKNITFREREASDDSLGYPEIDEDALVNSKCPKNLELRWQTEVSSSIYASPLIADINSDGKLEIVVPSFVHYLEVLEGSDGDKMPGWPAFHQSTVHSSPLLYDIDKDGVREIALATYNGEVLFFRVSGYMMSDKLEVPRRRVAKNWYVGLNSDPVDRSHPDVHDDQLVQEATITDSMAQTHPGTKDVSHPEPEKKTNESQVEENIKPPTNKSQVEEHIKLPTNESQVEENIRLPTIADNASVNAGSVEIANAENKTSTGRRLLEDNNSKGAEQSGSESKDSKEGVHAATVENDEGLEADADSSFELFRNNDELGDEYNYDYDDYVDESMWGDEEWSEEIHEKLEDYVNVDSHILCTPVIADIDNDGVSEMIVAVSYFFDHEYYDNQEHMKELGDIDIGKYVAGGIVVFNLDTKQVKWTAELDLSTDTANFRAYIYSSPTVVDLDGDGNLDILVGTSYGLFYVLDHHGKVREKFPLEMAEIQGAVIAADVNDDGKIELVTADTHGNVAVWTPKGVLIWEKHLKSLIPQGPTVGDVDGDGHTELVVPTLSGKLHVLDGRDGSSIGRYPFQTHGRVMNQVLLVDLSKHKEKKKGLTIVTSSFDGYLYLIDGPTGCADVVDIGETSYSMVLADNVDGGDDLDIIVTTMNGNVFCFSTPSPHHPLKAWRLPSQGRNNVANRYSREGIYVTHPSRAFRDEEGKSFWVEIEIVDNYRYPSGHQGPYNVTISLLVPGNYQGERTIKQNQIYNQPGKHRIKLLTVGVRTTGTVLVEMVDRNGLYFYDDFSLTFHMHYYKLLKWLLVLPMLGMFGVLVILRPQGSVPLPSFSRNAD</sequence>
<feature type="region of interest" description="Disordered" evidence="6">
    <location>
        <begin position="201"/>
        <end position="253"/>
    </location>
</feature>
<dbReference type="Proteomes" id="UP001372338">
    <property type="component" value="Unassembled WGS sequence"/>
</dbReference>
<dbReference type="Pfam" id="PF13517">
    <property type="entry name" value="FG-GAP_3"/>
    <property type="match status" value="1"/>
</dbReference>
<evidence type="ECO:0000313" key="10">
    <source>
        <dbReference type="Proteomes" id="UP001372338"/>
    </source>
</evidence>
<feature type="chain" id="PRO_5042874599" description="DEX1 C-terminal domain-containing protein" evidence="7">
    <location>
        <begin position="25"/>
        <end position="852"/>
    </location>
</feature>
<dbReference type="AlphaFoldDB" id="A0AAN9IXW4"/>
<evidence type="ECO:0000256" key="7">
    <source>
        <dbReference type="SAM" id="SignalP"/>
    </source>
</evidence>
<organism evidence="9 10">
    <name type="scientific">Crotalaria pallida</name>
    <name type="common">Smooth rattlebox</name>
    <name type="synonym">Crotalaria striata</name>
    <dbReference type="NCBI Taxonomy" id="3830"/>
    <lineage>
        <taxon>Eukaryota</taxon>
        <taxon>Viridiplantae</taxon>
        <taxon>Streptophyta</taxon>
        <taxon>Embryophyta</taxon>
        <taxon>Tracheophyta</taxon>
        <taxon>Spermatophyta</taxon>
        <taxon>Magnoliopsida</taxon>
        <taxon>eudicotyledons</taxon>
        <taxon>Gunneridae</taxon>
        <taxon>Pentapetalae</taxon>
        <taxon>rosids</taxon>
        <taxon>fabids</taxon>
        <taxon>Fabales</taxon>
        <taxon>Fabaceae</taxon>
        <taxon>Papilionoideae</taxon>
        <taxon>50 kb inversion clade</taxon>
        <taxon>genistoids sensu lato</taxon>
        <taxon>core genistoids</taxon>
        <taxon>Crotalarieae</taxon>
        <taxon>Crotalaria</taxon>
    </lineage>
</organism>
<evidence type="ECO:0000256" key="5">
    <source>
        <dbReference type="ARBA" id="ARBA00023136"/>
    </source>
</evidence>
<evidence type="ECO:0000313" key="9">
    <source>
        <dbReference type="EMBL" id="KAK7287469.1"/>
    </source>
</evidence>
<dbReference type="Pfam" id="PF23722">
    <property type="entry name" value="Beta-sand_DEX1"/>
    <property type="match status" value="1"/>
</dbReference>
<evidence type="ECO:0000256" key="1">
    <source>
        <dbReference type="ARBA" id="ARBA00004167"/>
    </source>
</evidence>
<feature type="compositionally biased region" description="Basic and acidic residues" evidence="6">
    <location>
        <begin position="209"/>
        <end position="223"/>
    </location>
</feature>
<dbReference type="InterPro" id="IPR028994">
    <property type="entry name" value="Integrin_alpha_N"/>
</dbReference>
<gene>
    <name evidence="9" type="ORF">RIF29_00749</name>
</gene>